<dbReference type="InterPro" id="IPR043129">
    <property type="entry name" value="ATPase_NBD"/>
</dbReference>
<evidence type="ECO:0000256" key="1">
    <source>
        <dbReference type="ARBA" id="ARBA00005190"/>
    </source>
</evidence>
<dbReference type="PANTHER" id="PTHR10196:SF69">
    <property type="entry name" value="GLYCEROL KINASE"/>
    <property type="match status" value="1"/>
</dbReference>
<evidence type="ECO:0000256" key="9">
    <source>
        <dbReference type="ARBA" id="ARBA00043149"/>
    </source>
</evidence>
<dbReference type="FunFam" id="3.30.420.40:FF:000086">
    <property type="entry name" value="Glycerol kinase"/>
    <property type="match status" value="1"/>
</dbReference>
<accession>A0A1B0DIC7</accession>
<dbReference type="SUPFAM" id="SSF53067">
    <property type="entry name" value="Actin-like ATPase domain"/>
    <property type="match status" value="2"/>
</dbReference>
<dbReference type="GO" id="GO:0005524">
    <property type="term" value="F:ATP binding"/>
    <property type="evidence" value="ECO:0007669"/>
    <property type="project" value="UniProtKB-KW"/>
</dbReference>
<dbReference type="Gene3D" id="3.30.420.40">
    <property type="match status" value="2"/>
</dbReference>
<dbReference type="GO" id="GO:0005739">
    <property type="term" value="C:mitochondrion"/>
    <property type="evidence" value="ECO:0007669"/>
    <property type="project" value="TreeGrafter"/>
</dbReference>
<protein>
    <recommendedName>
        <fullName evidence="3">glycerol kinase</fullName>
        <ecNumber evidence="3">2.7.1.30</ecNumber>
    </recommendedName>
    <alternativeName>
        <fullName evidence="9">ATP:glycerol 3-phosphotransferase</fullName>
    </alternativeName>
</protein>
<dbReference type="Pfam" id="PF00370">
    <property type="entry name" value="FGGY_N"/>
    <property type="match status" value="1"/>
</dbReference>
<dbReference type="EMBL" id="AJVK01062333">
    <property type="status" value="NOT_ANNOTATED_CDS"/>
    <property type="molecule type" value="Genomic_DNA"/>
</dbReference>
<feature type="domain" description="Carbohydrate kinase FGGY N-terminal" evidence="11">
    <location>
        <begin position="14"/>
        <end position="264"/>
    </location>
</feature>
<evidence type="ECO:0000256" key="4">
    <source>
        <dbReference type="ARBA" id="ARBA00022679"/>
    </source>
</evidence>
<dbReference type="VEuPathDB" id="VectorBase:PPAPM1_001259"/>
<comment type="pathway">
    <text evidence="1">Polyol metabolism; glycerol degradation via glycerol kinase pathway; sn-glycerol 3-phosphate from glycerol: step 1/1.</text>
</comment>
<evidence type="ECO:0000313" key="14">
    <source>
        <dbReference type="Proteomes" id="UP000092462"/>
    </source>
</evidence>
<keyword evidence="6 10" id="KW-0418">Kinase</keyword>
<keyword evidence="5" id="KW-0547">Nucleotide-binding</keyword>
<dbReference type="PANTHER" id="PTHR10196">
    <property type="entry name" value="SUGAR KINASE"/>
    <property type="match status" value="1"/>
</dbReference>
<evidence type="ECO:0000256" key="5">
    <source>
        <dbReference type="ARBA" id="ARBA00022741"/>
    </source>
</evidence>
<evidence type="ECO:0000259" key="12">
    <source>
        <dbReference type="Pfam" id="PF02782"/>
    </source>
</evidence>
<evidence type="ECO:0000256" key="10">
    <source>
        <dbReference type="RuleBase" id="RU003733"/>
    </source>
</evidence>
<keyword evidence="4 10" id="KW-0808">Transferase</keyword>
<dbReference type="GO" id="GO:0006071">
    <property type="term" value="P:glycerol metabolic process"/>
    <property type="evidence" value="ECO:0007669"/>
    <property type="project" value="UniProtKB-KW"/>
</dbReference>
<name>A0A1B0DIC7_PHLPP</name>
<organism evidence="13 14">
    <name type="scientific">Phlebotomus papatasi</name>
    <name type="common">Sandfly</name>
    <dbReference type="NCBI Taxonomy" id="29031"/>
    <lineage>
        <taxon>Eukaryota</taxon>
        <taxon>Metazoa</taxon>
        <taxon>Ecdysozoa</taxon>
        <taxon>Arthropoda</taxon>
        <taxon>Hexapoda</taxon>
        <taxon>Insecta</taxon>
        <taxon>Pterygota</taxon>
        <taxon>Neoptera</taxon>
        <taxon>Endopterygota</taxon>
        <taxon>Diptera</taxon>
        <taxon>Nematocera</taxon>
        <taxon>Psychodoidea</taxon>
        <taxon>Psychodidae</taxon>
        <taxon>Phlebotomus</taxon>
        <taxon>Phlebotomus</taxon>
    </lineage>
</organism>
<evidence type="ECO:0000256" key="3">
    <source>
        <dbReference type="ARBA" id="ARBA00012099"/>
    </source>
</evidence>
<dbReference type="InterPro" id="IPR018483">
    <property type="entry name" value="Carb_kinase_FGGY_CS"/>
</dbReference>
<dbReference type="Pfam" id="PF02782">
    <property type="entry name" value="FGGY_C"/>
    <property type="match status" value="1"/>
</dbReference>
<proteinExistence type="inferred from homology"/>
<dbReference type="InterPro" id="IPR018484">
    <property type="entry name" value="FGGY_N"/>
</dbReference>
<dbReference type="PROSITE" id="PS00445">
    <property type="entry name" value="FGGY_KINASES_2"/>
    <property type="match status" value="1"/>
</dbReference>
<dbReference type="Proteomes" id="UP000092462">
    <property type="component" value="Unassembled WGS sequence"/>
</dbReference>
<reference evidence="13" key="1">
    <citation type="submission" date="2022-08" db="UniProtKB">
        <authorList>
            <consortium name="EnsemblMetazoa"/>
        </authorList>
    </citation>
    <scope>IDENTIFICATION</scope>
    <source>
        <strain evidence="13">Israel</strain>
    </source>
</reference>
<comment type="similarity">
    <text evidence="2 10">Belongs to the FGGY kinase family.</text>
</comment>
<dbReference type="GO" id="GO:0004370">
    <property type="term" value="F:glycerol kinase activity"/>
    <property type="evidence" value="ECO:0007669"/>
    <property type="project" value="UniProtKB-EC"/>
</dbReference>
<keyword evidence="14" id="KW-1185">Reference proteome</keyword>
<evidence type="ECO:0000313" key="13">
    <source>
        <dbReference type="EnsemblMetazoa" id="PPAI007911-PA"/>
    </source>
</evidence>
<keyword evidence="7" id="KW-0319">Glycerol metabolism</keyword>
<evidence type="ECO:0000259" key="11">
    <source>
        <dbReference type="Pfam" id="PF00370"/>
    </source>
</evidence>
<evidence type="ECO:0000256" key="8">
    <source>
        <dbReference type="ARBA" id="ARBA00022840"/>
    </source>
</evidence>
<dbReference type="EC" id="2.7.1.30" evidence="3"/>
<feature type="domain" description="Carbohydrate kinase FGGY C-terminal" evidence="12">
    <location>
        <begin position="275"/>
        <end position="506"/>
    </location>
</feature>
<sequence length="599" mass="66109">MSKFGRFGPLLGTIYVGNTLSKFLIYAARNAEILTCHEVSLKQLSPKPGWIEYDPVDVWKTIIECIEVCIRNLVLLDINPQDIIAVGLTNQRETVVVWSVESGEVLHNAIAWNDIRCVETVQQLLRKAKNRPNYLKEVCGLVISTNFSAVKIKWLMDNVAGVREAIDSVQCHVGTLDSWILWNLTGGVECGVHMTDVTNASRTMLMNLQTRKWDKSLCSFFQINPHVLPQIRSCSETYGFIHRGPLQGIPIAGCIGDQQAALLGQMCFRAEQAQCTYDEGCFLLVNTGQEIIDSDNGLLSTVAFQLGPTAPPYYALEGAVANSGSAVTWLRENLLLETEINQNSQTLANSMSDSTFFSPIQSSSPFGTTPLVTAATSTPPNSLLPIDRGPSNAEVIFIPAFSGIYSPYWQHKPRGMLIGLTSHTSSRQVVHSAYEATCFQTRQILDALRKDCHTWRPLTKLIVGGELMETPFLPQMLSDYCNIDVERPQISSPATLGAMLATGLAMDVLTLENTQALLAPPADVHHPAMCQAASDAKYKRWRKAVRMCIKSGTVLTDEDSEDEEKDIDPHRNVTNSIPGSLFIVSSFALVILAEILRIF</sequence>
<dbReference type="EnsemblMetazoa" id="PPAI007911-RA">
    <property type="protein sequence ID" value="PPAI007911-PA"/>
    <property type="gene ID" value="PPAI007911"/>
</dbReference>
<evidence type="ECO:0000256" key="2">
    <source>
        <dbReference type="ARBA" id="ARBA00009156"/>
    </source>
</evidence>
<dbReference type="InterPro" id="IPR018485">
    <property type="entry name" value="FGGY_C"/>
</dbReference>
<keyword evidence="8" id="KW-0067">ATP-binding</keyword>
<dbReference type="AlphaFoldDB" id="A0A1B0DIC7"/>
<evidence type="ECO:0000256" key="7">
    <source>
        <dbReference type="ARBA" id="ARBA00022798"/>
    </source>
</evidence>
<dbReference type="VEuPathDB" id="VectorBase:PPAI007911"/>
<evidence type="ECO:0000256" key="6">
    <source>
        <dbReference type="ARBA" id="ARBA00022777"/>
    </source>
</evidence>